<dbReference type="Proteomes" id="UP000249393">
    <property type="component" value="Unassembled WGS sequence"/>
</dbReference>
<dbReference type="Pfam" id="PF13471">
    <property type="entry name" value="Transglut_core3"/>
    <property type="match status" value="1"/>
</dbReference>
<comment type="caution">
    <text evidence="2">The sequence shown here is derived from an EMBL/GenBank/DDBJ whole genome shotgun (WGS) entry which is preliminary data.</text>
</comment>
<dbReference type="InterPro" id="IPR032708">
    <property type="entry name" value="McjB_C"/>
</dbReference>
<accession>A0A2W5VFY8</accession>
<feature type="domain" description="Microcin J25-processing protein McjB C-terminal" evidence="1">
    <location>
        <begin position="100"/>
        <end position="206"/>
    </location>
</feature>
<dbReference type="NCBIfam" id="NF033537">
    <property type="entry name" value="lasso_biosyn_B2"/>
    <property type="match status" value="1"/>
</dbReference>
<evidence type="ECO:0000313" key="3">
    <source>
        <dbReference type="Proteomes" id="UP000249393"/>
    </source>
</evidence>
<evidence type="ECO:0000259" key="1">
    <source>
        <dbReference type="Pfam" id="PF13471"/>
    </source>
</evidence>
<dbReference type="InterPro" id="IPR053521">
    <property type="entry name" value="McjB-like"/>
</dbReference>
<dbReference type="AlphaFoldDB" id="A0A2W5VFY8"/>
<organism evidence="2 3">
    <name type="scientific">Caulobacter segnis</name>
    <dbReference type="NCBI Taxonomy" id="88688"/>
    <lineage>
        <taxon>Bacteria</taxon>
        <taxon>Pseudomonadati</taxon>
        <taxon>Pseudomonadota</taxon>
        <taxon>Alphaproteobacteria</taxon>
        <taxon>Caulobacterales</taxon>
        <taxon>Caulobacteraceae</taxon>
        <taxon>Caulobacter</taxon>
    </lineage>
</organism>
<name>A0A2W5VFY8_9CAUL</name>
<sequence length="210" mass="23002">MALALNPGVSFCLVGTRAIFFDRRRDRYRAINATQTAAFLAGNPFKVLLDSDLVKATDDDTRPQPCSAPRATRDLFCREAARLRLADAVQAGLASALARLILATGGLDRMLRGLERRTSTSWQVQDLEVIENQALRFNRARPWVPISAVCLVDSLALMLFLAWRGCAATLVFGVEIPPFTAHAWVQSGDCVLNDAVERIVVYTPILAVGS</sequence>
<evidence type="ECO:0000313" key="2">
    <source>
        <dbReference type="EMBL" id="PZR35486.1"/>
    </source>
</evidence>
<gene>
    <name evidence="2" type="ORF">DI526_06930</name>
</gene>
<reference evidence="2 3" key="1">
    <citation type="submission" date="2017-08" db="EMBL/GenBank/DDBJ databases">
        <title>Infants hospitalized years apart are colonized by the same room-sourced microbial strains.</title>
        <authorList>
            <person name="Brooks B."/>
            <person name="Olm M.R."/>
            <person name="Firek B.A."/>
            <person name="Baker R."/>
            <person name="Thomas B.C."/>
            <person name="Morowitz M.J."/>
            <person name="Banfield J.F."/>
        </authorList>
    </citation>
    <scope>NUCLEOTIDE SEQUENCE [LARGE SCALE GENOMIC DNA]</scope>
    <source>
        <strain evidence="2">S2_003_000_R2_4</strain>
    </source>
</reference>
<protein>
    <submittedName>
        <fullName evidence="2">Lasso peptide biosynthesis B2 protein</fullName>
    </submittedName>
</protein>
<proteinExistence type="predicted"/>
<dbReference type="RefSeq" id="WP_304275885.1">
    <property type="nucleotide sequence ID" value="NZ_QFQZ01000015.1"/>
</dbReference>
<dbReference type="EMBL" id="QFQZ01000015">
    <property type="protein sequence ID" value="PZR35486.1"/>
    <property type="molecule type" value="Genomic_DNA"/>
</dbReference>